<evidence type="ECO:0000313" key="2">
    <source>
        <dbReference type="EMBL" id="NXR12806.1"/>
    </source>
</evidence>
<evidence type="ECO:0000256" key="1">
    <source>
        <dbReference type="ARBA" id="ARBA00023157"/>
    </source>
</evidence>
<dbReference type="InterPro" id="IPR018154">
    <property type="entry name" value="TLV/ENV_coat_polyprotein"/>
</dbReference>
<dbReference type="AlphaFoldDB" id="A0A7L2IRV8"/>
<proteinExistence type="predicted"/>
<dbReference type="Proteomes" id="UP000536381">
    <property type="component" value="Unassembled WGS sequence"/>
</dbReference>
<reference evidence="2 3" key="1">
    <citation type="submission" date="2019-09" db="EMBL/GenBank/DDBJ databases">
        <title>Bird 10,000 Genomes (B10K) Project - Family phase.</title>
        <authorList>
            <person name="Zhang G."/>
        </authorList>
    </citation>
    <scope>NUCLEOTIDE SEQUENCE [LARGE SCALE GENOMIC DNA]</scope>
    <source>
        <strain evidence="2">B10K-DU-001-42</strain>
        <tissue evidence="2">Muscle</tissue>
    </source>
</reference>
<evidence type="ECO:0000313" key="3">
    <source>
        <dbReference type="Proteomes" id="UP000536381"/>
    </source>
</evidence>
<dbReference type="PANTHER" id="PTHR10424">
    <property type="entry name" value="VIRAL ENVELOPE PROTEIN"/>
    <property type="match status" value="1"/>
</dbReference>
<dbReference type="Gene3D" id="1.10.287.210">
    <property type="match status" value="1"/>
</dbReference>
<dbReference type="Pfam" id="PF00429">
    <property type="entry name" value="TLV_coat"/>
    <property type="match status" value="1"/>
</dbReference>
<organism evidence="2 3">
    <name type="scientific">Semnornis frantzii</name>
    <dbReference type="NCBI Taxonomy" id="91796"/>
    <lineage>
        <taxon>Eukaryota</taxon>
        <taxon>Metazoa</taxon>
        <taxon>Chordata</taxon>
        <taxon>Craniata</taxon>
        <taxon>Vertebrata</taxon>
        <taxon>Euteleostomi</taxon>
        <taxon>Archelosauria</taxon>
        <taxon>Archosauria</taxon>
        <taxon>Dinosauria</taxon>
        <taxon>Saurischia</taxon>
        <taxon>Theropoda</taxon>
        <taxon>Coelurosauria</taxon>
        <taxon>Aves</taxon>
        <taxon>Neognathae</taxon>
        <taxon>Neoaves</taxon>
        <taxon>Telluraves</taxon>
        <taxon>Coraciimorphae</taxon>
        <taxon>Piciformes</taxon>
        <taxon>Ramphastidae</taxon>
        <taxon>Semnornis</taxon>
    </lineage>
</organism>
<feature type="non-terminal residue" evidence="2">
    <location>
        <position position="1"/>
    </location>
</feature>
<dbReference type="OrthoDB" id="8949317at2759"/>
<dbReference type="EMBL" id="VWYK01087206">
    <property type="protein sequence ID" value="NXR12806.1"/>
    <property type="molecule type" value="Genomic_DNA"/>
</dbReference>
<keyword evidence="1" id="KW-1015">Disulfide bond</keyword>
<keyword evidence="3" id="KW-1185">Reference proteome</keyword>
<gene>
    <name evidence="2" type="primary">Ervv2_2</name>
    <name evidence="2" type="ORF">SEMFRA_R11376</name>
</gene>
<dbReference type="PANTHER" id="PTHR10424:SF73">
    <property type="entry name" value="ENDOGENOUS RETROVIRUS GROUP FC1 ENV POLYPROTEIN-RELATED"/>
    <property type="match status" value="1"/>
</dbReference>
<feature type="non-terminal residue" evidence="2">
    <location>
        <position position="95"/>
    </location>
</feature>
<accession>A0A7L2IRV8</accession>
<dbReference type="SUPFAM" id="SSF58069">
    <property type="entry name" value="Virus ectodomain"/>
    <property type="match status" value="1"/>
</dbReference>
<name>A0A7L2IRV8_9PICI</name>
<comment type="caution">
    <text evidence="2">The sequence shown here is derived from an EMBL/GenBank/DDBJ whole genome shotgun (WGS) entry which is preliminary data.</text>
</comment>
<sequence>TGYHSSVRSLIPALGVAQFERAIVNISTIMEIITNSTVDALQKLKKKVQSLISVTLQNRLALDIITAQMGGVCTLINTMCCTYIDQSGQIETDTQ</sequence>
<protein>
    <submittedName>
        <fullName evidence="2">ERVV2 protein</fullName>
    </submittedName>
</protein>